<dbReference type="PANTHER" id="PTHR11412">
    <property type="entry name" value="MACROGLOBULIN / COMPLEMENT"/>
    <property type="match status" value="1"/>
</dbReference>
<dbReference type="Proteomes" id="UP000663829">
    <property type="component" value="Unassembled WGS sequence"/>
</dbReference>
<keyword evidence="1 4" id="KW-0732">Signal</keyword>
<dbReference type="PANTHER" id="PTHR11412:SF136">
    <property type="entry name" value="CD109 ANTIGEN"/>
    <property type="match status" value="1"/>
</dbReference>
<keyword evidence="8" id="KW-1185">Reference proteome</keyword>
<evidence type="ECO:0000256" key="2">
    <source>
        <dbReference type="ARBA" id="ARBA00022966"/>
    </source>
</evidence>
<dbReference type="EMBL" id="CAJNOQ010000202">
    <property type="protein sequence ID" value="CAF0771614.1"/>
    <property type="molecule type" value="Genomic_DNA"/>
</dbReference>
<evidence type="ECO:0000256" key="3">
    <source>
        <dbReference type="SAM" id="MobiDB-lite"/>
    </source>
</evidence>
<feature type="non-terminal residue" evidence="6">
    <location>
        <position position="1"/>
    </location>
</feature>
<proteinExistence type="predicted"/>
<evidence type="ECO:0000313" key="6">
    <source>
        <dbReference type="EMBL" id="CAF0771614.1"/>
    </source>
</evidence>
<gene>
    <name evidence="6" type="ORF">GPM918_LOCUS1957</name>
    <name evidence="7" type="ORF">SRO942_LOCUS1957</name>
</gene>
<dbReference type="Gene3D" id="2.60.40.2950">
    <property type="match status" value="1"/>
</dbReference>
<feature type="domain" description="Alpha-2-macroglobulin" evidence="5">
    <location>
        <begin position="936"/>
        <end position="1019"/>
    </location>
</feature>
<feature type="compositionally biased region" description="Basic and acidic residues" evidence="3">
    <location>
        <begin position="702"/>
        <end position="719"/>
    </location>
</feature>
<keyword evidence="2" id="KW-0882">Thioester bond</keyword>
<dbReference type="GO" id="GO:0004866">
    <property type="term" value="F:endopeptidase inhibitor activity"/>
    <property type="evidence" value="ECO:0007669"/>
    <property type="project" value="InterPro"/>
</dbReference>
<name>A0A813QTE0_9BILA</name>
<evidence type="ECO:0000313" key="8">
    <source>
        <dbReference type="Proteomes" id="UP000663829"/>
    </source>
</evidence>
<accession>A0A813QTE0</accession>
<feature type="signal peptide" evidence="4">
    <location>
        <begin position="1"/>
        <end position="18"/>
    </location>
</feature>
<feature type="chain" id="PRO_5035597469" description="Alpha-2-macroglobulin domain-containing protein" evidence="4">
    <location>
        <begin position="19"/>
        <end position="1036"/>
    </location>
</feature>
<evidence type="ECO:0000256" key="4">
    <source>
        <dbReference type="SAM" id="SignalP"/>
    </source>
</evidence>
<dbReference type="EMBL" id="CAJOBC010000202">
    <property type="protein sequence ID" value="CAF3553783.1"/>
    <property type="molecule type" value="Genomic_DNA"/>
</dbReference>
<protein>
    <recommendedName>
        <fullName evidence="5">Alpha-2-macroglobulin domain-containing protein</fullName>
    </recommendedName>
</protein>
<dbReference type="AlphaFoldDB" id="A0A813QTE0"/>
<reference evidence="6" key="1">
    <citation type="submission" date="2021-02" db="EMBL/GenBank/DDBJ databases">
        <authorList>
            <person name="Nowell W R."/>
        </authorList>
    </citation>
    <scope>NUCLEOTIDE SEQUENCE</scope>
</reference>
<dbReference type="Pfam" id="PF00207">
    <property type="entry name" value="A2M"/>
    <property type="match status" value="1"/>
</dbReference>
<comment type="caution">
    <text evidence="6">The sequence shown here is derived from an EMBL/GenBank/DDBJ whole genome shotgun (WGS) entry which is preliminary data.</text>
</comment>
<sequence length="1036" mass="118215">MKFALLLISLCYIQWSLASDSYLIVLPKLFKVDSTNEISITIGNVQQPAEISFELKYKGFSQRAQATVRPGETQNVTLTLPKQCPVGVAELIIQGTGGVKFTERRDVITYDDRYVLLVQTTSTTYRPNDTVEIRVVATDENLIPVESGELYIDIYDSRMRRVADFKRVQIRNGLSDVVQYRLPEQSQTLTLGNWMVSATMENVTSSVEILISRPTQSGFDMKVLFPHFLLRSEKSFRGFIEIADDCDKPIFGRATVAIGQITEQDLISGEPTDRVMGQDDFKVPTGLRTKVIDVNGRVPMDFDLMETFGVDLTRSLALTVYVSVTAQLLGQERFIKYIIPIFNRDVIYDIRPLEFVAGEKNEYEIIAKRPDGKPAKIEEMLVNVTMLFETDAPKTIEIRELYARDRTDIGLFNFEIPANCIGVYLTLTPMGEDGKHRGYRTQRVALMPLPARRETGAKLSLEIVADKTGLRHRSSSTMEPVTTMMPTVGRPAYFYVQLLPMKSMKRYETFPLTYVVLTNGKITSTGTFNIEPTKYCTIAPRSIQPEQEDSSKPLRCVFNSTLEIMMTRQMLPYSTLLVYGFNPVVGISVAESYRFSVDGLFRNNLTMSTRERETGTDQSSTPRDDIRRREPRLDLVFNGLSESTVGVNVISYDAIVQGLPNDITKERLLRYMISYESTPLVQGLPISGQDTSSSPVVMPREVSGEARQPRPLSAEEERLRKHHQEHILRVFLRKMAFGLRCFDVLKSVAGDDAYITRNMEHLYADKKSNLRDVVKSRKYDYNNKQYRVGENEWNVQVGMLASAQSMPRDSNEEHSDEPENQMFEGEHFQAAYGTKEWYQRMSQRTSMISREAFTLMHSGLAFVTDFSSLFLPKEMHHMDYNIIRNYRDQYLTKEQCPREAARLMLEDYFKKADSSLVIPSNILDEHTRASYYRSIVFNRTQLDRNGQGRLSLPTMKPYTTWLATGFSLNPTSGLAIAEPTLLRTPEGLYIIAETPRDIQVGERCTLTYAICNHFKKNLDSVVLRIRSSPDFDLMEQ</sequence>
<evidence type="ECO:0000313" key="7">
    <source>
        <dbReference type="EMBL" id="CAF3553783.1"/>
    </source>
</evidence>
<dbReference type="Gene3D" id="2.60.40.1930">
    <property type="match status" value="1"/>
</dbReference>
<evidence type="ECO:0000259" key="5">
    <source>
        <dbReference type="Pfam" id="PF00207"/>
    </source>
</evidence>
<dbReference type="OrthoDB" id="9998011at2759"/>
<organism evidence="6 8">
    <name type="scientific">Didymodactylos carnosus</name>
    <dbReference type="NCBI Taxonomy" id="1234261"/>
    <lineage>
        <taxon>Eukaryota</taxon>
        <taxon>Metazoa</taxon>
        <taxon>Spiralia</taxon>
        <taxon>Gnathifera</taxon>
        <taxon>Rotifera</taxon>
        <taxon>Eurotatoria</taxon>
        <taxon>Bdelloidea</taxon>
        <taxon>Philodinida</taxon>
        <taxon>Philodinidae</taxon>
        <taxon>Didymodactylos</taxon>
    </lineage>
</organism>
<dbReference type="InterPro" id="IPR001599">
    <property type="entry name" value="Macroglobln_a2"/>
</dbReference>
<dbReference type="Proteomes" id="UP000681722">
    <property type="component" value="Unassembled WGS sequence"/>
</dbReference>
<evidence type="ECO:0000256" key="1">
    <source>
        <dbReference type="ARBA" id="ARBA00022729"/>
    </source>
</evidence>
<dbReference type="InterPro" id="IPR050473">
    <property type="entry name" value="A2M/Complement_sys"/>
</dbReference>
<feature type="region of interest" description="Disordered" evidence="3">
    <location>
        <begin position="684"/>
        <end position="719"/>
    </location>
</feature>
<feature type="region of interest" description="Disordered" evidence="3">
    <location>
        <begin position="608"/>
        <end position="627"/>
    </location>
</feature>